<evidence type="ECO:0000256" key="1">
    <source>
        <dbReference type="ARBA" id="ARBA00001933"/>
    </source>
</evidence>
<dbReference type="Gene3D" id="3.30.470.10">
    <property type="match status" value="1"/>
</dbReference>
<comment type="cofactor">
    <cofactor evidence="1">
        <name>pyridoxal 5'-phosphate</name>
        <dbReference type="ChEBI" id="CHEBI:597326"/>
    </cofactor>
</comment>
<dbReference type="AlphaFoldDB" id="A0A516SD70"/>
<dbReference type="InterPro" id="IPR050571">
    <property type="entry name" value="Class-IV_PLP-Dep_Aminotrnsfr"/>
</dbReference>
<sequence>MLYLNGSFMPAAQATISALDRGCLFGDGVYEVIPVYSRHPFRLEEHIARLAASLASIGLANPYAPEHWQSLVRQAIALQDYEDQSVYLHVTRGGNGERDFPFPDDVAPTVLINPSRLVMPSAEQKARGVSAISHADFRWLRCDIKSLNLLPTVLLREAARQADCAECVMFRDGMLSEGAASNIFVVRQGVIACPPKNHLILPGITYDLVIELARTHGLALEIRPISEAEVRSADELWMTSSTKEVLAIVKLDGQPVGSGAVGPLARRMDGLYQDFKHQVMRQGKE</sequence>
<dbReference type="Gene3D" id="3.20.10.10">
    <property type="entry name" value="D-amino Acid Aminotransferase, subunit A, domain 2"/>
    <property type="match status" value="1"/>
</dbReference>
<dbReference type="SUPFAM" id="SSF56752">
    <property type="entry name" value="D-aminoacid aminotransferase-like PLP-dependent enzymes"/>
    <property type="match status" value="1"/>
</dbReference>
<protein>
    <submittedName>
        <fullName evidence="4">D-amino acid aminotransferase</fullName>
    </submittedName>
</protein>
<dbReference type="PANTHER" id="PTHR42743">
    <property type="entry name" value="AMINO-ACID AMINOTRANSFERASE"/>
    <property type="match status" value="1"/>
</dbReference>
<dbReference type="InterPro" id="IPR043131">
    <property type="entry name" value="BCAT-like_N"/>
</dbReference>
<dbReference type="GO" id="GO:0008483">
    <property type="term" value="F:transaminase activity"/>
    <property type="evidence" value="ECO:0007669"/>
    <property type="project" value="UniProtKB-KW"/>
</dbReference>
<dbReference type="EMBL" id="CP041730">
    <property type="protein sequence ID" value="QDQ26096.1"/>
    <property type="molecule type" value="Genomic_DNA"/>
</dbReference>
<dbReference type="RefSeq" id="WP_144277495.1">
    <property type="nucleotide sequence ID" value="NZ_CP041730.1"/>
</dbReference>
<dbReference type="Proteomes" id="UP000317550">
    <property type="component" value="Chromosome"/>
</dbReference>
<proteinExistence type="inferred from homology"/>
<dbReference type="FunFam" id="3.20.10.10:FF:000002">
    <property type="entry name" value="D-alanine aminotransferase"/>
    <property type="match status" value="1"/>
</dbReference>
<dbReference type="GO" id="GO:0046394">
    <property type="term" value="P:carboxylic acid biosynthetic process"/>
    <property type="evidence" value="ECO:0007669"/>
    <property type="project" value="UniProtKB-ARBA"/>
</dbReference>
<dbReference type="GO" id="GO:0008652">
    <property type="term" value="P:amino acid biosynthetic process"/>
    <property type="evidence" value="ECO:0007669"/>
    <property type="project" value="UniProtKB-ARBA"/>
</dbReference>
<evidence type="ECO:0000313" key="5">
    <source>
        <dbReference type="Proteomes" id="UP000317550"/>
    </source>
</evidence>
<dbReference type="KEGG" id="cari:FNU76_06870"/>
<evidence type="ECO:0000313" key="4">
    <source>
        <dbReference type="EMBL" id="QDQ26096.1"/>
    </source>
</evidence>
<dbReference type="PANTHER" id="PTHR42743:SF10">
    <property type="entry name" value="D-ALANINE AMINOTRANSFERASE"/>
    <property type="match status" value="1"/>
</dbReference>
<dbReference type="CDD" id="cd01558">
    <property type="entry name" value="D-AAT_like"/>
    <property type="match status" value="1"/>
</dbReference>
<keyword evidence="4" id="KW-0808">Transferase</keyword>
<dbReference type="OrthoDB" id="3199344at2"/>
<keyword evidence="3" id="KW-0663">Pyridoxal phosphate</keyword>
<gene>
    <name evidence="4" type="ORF">FNU76_06870</name>
</gene>
<dbReference type="Pfam" id="PF01063">
    <property type="entry name" value="Aminotran_4"/>
    <property type="match status" value="1"/>
</dbReference>
<dbReference type="GO" id="GO:0005829">
    <property type="term" value="C:cytosol"/>
    <property type="evidence" value="ECO:0007669"/>
    <property type="project" value="TreeGrafter"/>
</dbReference>
<evidence type="ECO:0000256" key="3">
    <source>
        <dbReference type="ARBA" id="ARBA00022898"/>
    </source>
</evidence>
<dbReference type="InterPro" id="IPR036038">
    <property type="entry name" value="Aminotransferase-like"/>
</dbReference>
<comment type="similarity">
    <text evidence="2">Belongs to the class-IV pyridoxal-phosphate-dependent aminotransferase family.</text>
</comment>
<organism evidence="4 5">
    <name type="scientific">Chitinimonas arctica</name>
    <dbReference type="NCBI Taxonomy" id="2594795"/>
    <lineage>
        <taxon>Bacteria</taxon>
        <taxon>Pseudomonadati</taxon>
        <taxon>Pseudomonadota</taxon>
        <taxon>Betaproteobacteria</taxon>
        <taxon>Neisseriales</taxon>
        <taxon>Chitinibacteraceae</taxon>
        <taxon>Chitinimonas</taxon>
    </lineage>
</organism>
<keyword evidence="4" id="KW-0032">Aminotransferase</keyword>
<dbReference type="InterPro" id="IPR043132">
    <property type="entry name" value="BCAT-like_C"/>
</dbReference>
<evidence type="ECO:0000256" key="2">
    <source>
        <dbReference type="ARBA" id="ARBA00009320"/>
    </source>
</evidence>
<accession>A0A516SD70</accession>
<reference evidence="5" key="1">
    <citation type="submission" date="2019-07" db="EMBL/GenBank/DDBJ databases">
        <title>Chitinimonas sp. nov., isolated from Ny-Alesund, arctica soil.</title>
        <authorList>
            <person name="Xu Q."/>
            <person name="Peng F."/>
        </authorList>
    </citation>
    <scope>NUCLEOTIDE SEQUENCE [LARGE SCALE GENOMIC DNA]</scope>
    <source>
        <strain evidence="5">R3-44</strain>
    </source>
</reference>
<keyword evidence="5" id="KW-1185">Reference proteome</keyword>
<dbReference type="InterPro" id="IPR001544">
    <property type="entry name" value="Aminotrans_IV"/>
</dbReference>
<name>A0A516SD70_9NEIS</name>